<protein>
    <submittedName>
        <fullName evidence="3">3901_t:CDS:1</fullName>
    </submittedName>
</protein>
<reference evidence="3" key="1">
    <citation type="submission" date="2021-06" db="EMBL/GenBank/DDBJ databases">
        <authorList>
            <person name="Kallberg Y."/>
            <person name="Tangrot J."/>
            <person name="Rosling A."/>
        </authorList>
    </citation>
    <scope>NUCLEOTIDE SEQUENCE</scope>
    <source>
        <strain evidence="3">AZ414A</strain>
    </source>
</reference>
<accession>A0A9N9D252</accession>
<name>A0A9N9D252_9GLOM</name>
<dbReference type="PANTHER" id="PTHR10188:SF6">
    <property type="entry name" value="N(4)-(BETA-N-ACETYLGLUCOSAMINYL)-L-ASPARAGINASE"/>
    <property type="match status" value="1"/>
</dbReference>
<dbReference type="InterPro" id="IPR029055">
    <property type="entry name" value="Ntn_hydrolases_N"/>
</dbReference>
<gene>
    <name evidence="3" type="ORF">DEBURN_LOCUS10523</name>
</gene>
<dbReference type="AlphaFoldDB" id="A0A9N9D252"/>
<dbReference type="Pfam" id="PF01112">
    <property type="entry name" value="Asparaginase_2"/>
    <property type="match status" value="1"/>
</dbReference>
<feature type="site" description="Cleavage; by autolysis" evidence="2">
    <location>
        <begin position="179"/>
        <end position="180"/>
    </location>
</feature>
<feature type="active site" description="Nucleophile" evidence="1">
    <location>
        <position position="180"/>
    </location>
</feature>
<organism evidence="3 4">
    <name type="scientific">Diversispora eburnea</name>
    <dbReference type="NCBI Taxonomy" id="1213867"/>
    <lineage>
        <taxon>Eukaryota</taxon>
        <taxon>Fungi</taxon>
        <taxon>Fungi incertae sedis</taxon>
        <taxon>Mucoromycota</taxon>
        <taxon>Glomeromycotina</taxon>
        <taxon>Glomeromycetes</taxon>
        <taxon>Diversisporales</taxon>
        <taxon>Diversisporaceae</taxon>
        <taxon>Diversispora</taxon>
    </lineage>
</organism>
<dbReference type="InterPro" id="IPR000246">
    <property type="entry name" value="Peptidase_T2"/>
</dbReference>
<dbReference type="OrthoDB" id="2262349at2759"/>
<keyword evidence="4" id="KW-1185">Reference proteome</keyword>
<dbReference type="PANTHER" id="PTHR10188">
    <property type="entry name" value="L-ASPARAGINASE"/>
    <property type="match status" value="1"/>
</dbReference>
<dbReference type="Proteomes" id="UP000789706">
    <property type="component" value="Unassembled WGS sequence"/>
</dbReference>
<sequence>MENNRGPTLVIHGGAGTIVRNNFTEEKQQEYREALKNSLKVGYEILAKGGNCPLFNAGKGSVFTKGGKNELEASIMLGISSHTAGACTLLHTIKNPIILAKTLLLDPDNPHVFLGGIEAENYAKSKGLEIVDPSYFFTKLRWKQHLDGLEKGKISKNSENMISVIGEDINDEFNQDPTGTVGAVAVDAKGIIAVATST</sequence>
<feature type="non-terminal residue" evidence="3">
    <location>
        <position position="1"/>
    </location>
</feature>
<evidence type="ECO:0000256" key="2">
    <source>
        <dbReference type="PIRSR" id="PIRSR600246-3"/>
    </source>
</evidence>
<evidence type="ECO:0000313" key="4">
    <source>
        <dbReference type="Proteomes" id="UP000789706"/>
    </source>
</evidence>
<dbReference type="GO" id="GO:0016811">
    <property type="term" value="F:hydrolase activity, acting on carbon-nitrogen (but not peptide) bonds, in linear amides"/>
    <property type="evidence" value="ECO:0007669"/>
    <property type="project" value="UniProtKB-ARBA"/>
</dbReference>
<evidence type="ECO:0000256" key="1">
    <source>
        <dbReference type="PIRSR" id="PIRSR600246-1"/>
    </source>
</evidence>
<comment type="caution">
    <text evidence="3">The sequence shown here is derived from an EMBL/GenBank/DDBJ whole genome shotgun (WGS) entry which is preliminary data.</text>
</comment>
<evidence type="ECO:0000313" key="3">
    <source>
        <dbReference type="EMBL" id="CAG8624905.1"/>
    </source>
</evidence>
<proteinExistence type="predicted"/>
<dbReference type="SUPFAM" id="SSF56235">
    <property type="entry name" value="N-terminal nucleophile aminohydrolases (Ntn hydrolases)"/>
    <property type="match status" value="1"/>
</dbReference>
<dbReference type="EMBL" id="CAJVPK010003237">
    <property type="protein sequence ID" value="CAG8624905.1"/>
    <property type="molecule type" value="Genomic_DNA"/>
</dbReference>